<evidence type="ECO:0000313" key="3">
    <source>
        <dbReference type="EMBL" id="GKV30525.1"/>
    </source>
</evidence>
<dbReference type="Pfam" id="PF22936">
    <property type="entry name" value="Pol_BBD"/>
    <property type="match status" value="1"/>
</dbReference>
<dbReference type="InterPro" id="IPR054722">
    <property type="entry name" value="PolX-like_BBD"/>
</dbReference>
<dbReference type="GO" id="GO:0008233">
    <property type="term" value="F:peptidase activity"/>
    <property type="evidence" value="ECO:0007669"/>
    <property type="project" value="UniProtKB-KW"/>
</dbReference>
<gene>
    <name evidence="3" type="ORF">SLEP1_g39328</name>
</gene>
<dbReference type="EMBL" id="BPVZ01000087">
    <property type="protein sequence ID" value="GKV30525.1"/>
    <property type="molecule type" value="Genomic_DNA"/>
</dbReference>
<proteinExistence type="predicted"/>
<organism evidence="3 4">
    <name type="scientific">Rubroshorea leprosula</name>
    <dbReference type="NCBI Taxonomy" id="152421"/>
    <lineage>
        <taxon>Eukaryota</taxon>
        <taxon>Viridiplantae</taxon>
        <taxon>Streptophyta</taxon>
        <taxon>Embryophyta</taxon>
        <taxon>Tracheophyta</taxon>
        <taxon>Spermatophyta</taxon>
        <taxon>Magnoliopsida</taxon>
        <taxon>eudicotyledons</taxon>
        <taxon>Gunneridae</taxon>
        <taxon>Pentapetalae</taxon>
        <taxon>rosids</taxon>
        <taxon>malvids</taxon>
        <taxon>Malvales</taxon>
        <taxon>Dipterocarpaceae</taxon>
        <taxon>Rubroshorea</taxon>
    </lineage>
</organism>
<evidence type="ECO:0000256" key="1">
    <source>
        <dbReference type="ARBA" id="ARBA00022670"/>
    </source>
</evidence>
<dbReference type="InterPro" id="IPR012337">
    <property type="entry name" value="RNaseH-like_sf"/>
</dbReference>
<dbReference type="PANTHER" id="PTHR42648:SF18">
    <property type="entry name" value="RETROTRANSPOSON, UNCLASSIFIED-LIKE PROTEIN"/>
    <property type="match status" value="1"/>
</dbReference>
<name>A0AAV5L0H3_9ROSI</name>
<dbReference type="InterPro" id="IPR039537">
    <property type="entry name" value="Retrotran_Ty1/copia-like"/>
</dbReference>
<dbReference type="InterPro" id="IPR036397">
    <property type="entry name" value="RNaseH_sf"/>
</dbReference>
<dbReference type="GO" id="GO:0006508">
    <property type="term" value="P:proteolysis"/>
    <property type="evidence" value="ECO:0007669"/>
    <property type="project" value="UniProtKB-KW"/>
</dbReference>
<dbReference type="GO" id="GO:0015074">
    <property type="term" value="P:DNA integration"/>
    <property type="evidence" value="ECO:0007669"/>
    <property type="project" value="InterPro"/>
</dbReference>
<dbReference type="Gene3D" id="3.30.420.10">
    <property type="entry name" value="Ribonuclease H-like superfamily/Ribonuclease H"/>
    <property type="match status" value="1"/>
</dbReference>
<keyword evidence="1" id="KW-0378">Hydrolase</keyword>
<keyword evidence="4" id="KW-1185">Reference proteome</keyword>
<evidence type="ECO:0000259" key="2">
    <source>
        <dbReference type="PROSITE" id="PS50994"/>
    </source>
</evidence>
<dbReference type="PANTHER" id="PTHR42648">
    <property type="entry name" value="TRANSPOSASE, PUTATIVE-RELATED"/>
    <property type="match status" value="1"/>
</dbReference>
<keyword evidence="1" id="KW-0645">Protease</keyword>
<evidence type="ECO:0000313" key="4">
    <source>
        <dbReference type="Proteomes" id="UP001054252"/>
    </source>
</evidence>
<dbReference type="InterPro" id="IPR001584">
    <property type="entry name" value="Integrase_cat-core"/>
</dbReference>
<protein>
    <recommendedName>
        <fullName evidence="2">Integrase catalytic domain-containing protein</fullName>
    </recommendedName>
</protein>
<sequence length="431" mass="49491">MLKMQEIEAVHQYTNKLMDVVNRIRLHGEEFPDRRVVEKIIVSIPDKFESKISAIEESCDLKELTIIELISKLQAHEQRLVMKTDETTEGAFLARQKGKQPAISSESNKTMGFNQAYQQHQQSRKGSWFVDSGCTNHMARDENFFIEMDKSVITNVKLGNGTVVRSQGKGTAVIQTKTGKMHKLPFPVNKSFRATQKLELVHTDICGPMRTPSLSQNRYFILFIDDFTRMTWVYFLGSKGQALPVFKKFKALVENQSGCRIKKLRSDNGKEYTSNDFNLFCEEAGVDHQLTVSYTPQQNGIAERKNRTVMEMARCMLAEKKLPKCFWAEAVYTAVYLLHGLPTKAVKGMTPIEAWYGKKPSADHLKHGRTKHIKIKYHVIRNYVRDKEIVLQHCDSEVQVADILTKALPRQKFEEFRDMLGVTNIKSEEEC</sequence>
<dbReference type="PROSITE" id="PS50994">
    <property type="entry name" value="INTEGRASE"/>
    <property type="match status" value="1"/>
</dbReference>
<accession>A0AAV5L0H3</accession>
<feature type="domain" description="Integrase catalytic" evidence="2">
    <location>
        <begin position="193"/>
        <end position="359"/>
    </location>
</feature>
<dbReference type="AlphaFoldDB" id="A0AAV5L0H3"/>
<dbReference type="Pfam" id="PF14223">
    <property type="entry name" value="Retrotran_gag_2"/>
    <property type="match status" value="1"/>
</dbReference>
<reference evidence="3 4" key="1">
    <citation type="journal article" date="2021" name="Commun. Biol.">
        <title>The genome of Shorea leprosula (Dipterocarpaceae) highlights the ecological relevance of drought in aseasonal tropical rainforests.</title>
        <authorList>
            <person name="Ng K.K.S."/>
            <person name="Kobayashi M.J."/>
            <person name="Fawcett J.A."/>
            <person name="Hatakeyama M."/>
            <person name="Paape T."/>
            <person name="Ng C.H."/>
            <person name="Ang C.C."/>
            <person name="Tnah L.H."/>
            <person name="Lee C.T."/>
            <person name="Nishiyama T."/>
            <person name="Sese J."/>
            <person name="O'Brien M.J."/>
            <person name="Copetti D."/>
            <person name="Mohd Noor M.I."/>
            <person name="Ong R.C."/>
            <person name="Putra M."/>
            <person name="Sireger I.Z."/>
            <person name="Indrioko S."/>
            <person name="Kosugi Y."/>
            <person name="Izuno A."/>
            <person name="Isagi Y."/>
            <person name="Lee S.L."/>
            <person name="Shimizu K.K."/>
        </authorList>
    </citation>
    <scope>NUCLEOTIDE SEQUENCE [LARGE SCALE GENOMIC DNA]</scope>
    <source>
        <strain evidence="3">214</strain>
    </source>
</reference>
<dbReference type="CDD" id="cd09272">
    <property type="entry name" value="RNase_HI_RT_Ty1"/>
    <property type="match status" value="1"/>
</dbReference>
<dbReference type="SUPFAM" id="SSF53098">
    <property type="entry name" value="Ribonuclease H-like"/>
    <property type="match status" value="1"/>
</dbReference>
<dbReference type="Pfam" id="PF00665">
    <property type="entry name" value="rve"/>
    <property type="match status" value="1"/>
</dbReference>
<dbReference type="GO" id="GO:0003676">
    <property type="term" value="F:nucleic acid binding"/>
    <property type="evidence" value="ECO:0007669"/>
    <property type="project" value="InterPro"/>
</dbReference>
<dbReference type="Proteomes" id="UP001054252">
    <property type="component" value="Unassembled WGS sequence"/>
</dbReference>
<comment type="caution">
    <text evidence="3">The sequence shown here is derived from an EMBL/GenBank/DDBJ whole genome shotgun (WGS) entry which is preliminary data.</text>
</comment>